<dbReference type="PROSITE" id="PS51257">
    <property type="entry name" value="PROKAR_LIPOPROTEIN"/>
    <property type="match status" value="1"/>
</dbReference>
<dbReference type="eggNOG" id="ENOG503450S">
    <property type="taxonomic scope" value="Bacteria"/>
</dbReference>
<keyword evidence="5" id="KW-1185">Reference proteome</keyword>
<dbReference type="OrthoDB" id="359246at2"/>
<keyword evidence="2" id="KW-0449">Lipoprotein</keyword>
<feature type="signal peptide" evidence="1">
    <location>
        <begin position="1"/>
        <end position="24"/>
    </location>
</feature>
<dbReference type="RefSeq" id="WP_021329916.1">
    <property type="nucleotide sequence ID" value="NZ_AUZJ01000017.1"/>
</dbReference>
<dbReference type="EMBL" id="AVQI01000006">
    <property type="protein sequence ID" value="ERK05008.1"/>
    <property type="molecule type" value="Genomic_DNA"/>
</dbReference>
<dbReference type="EMBL" id="AUZJ01000017">
    <property type="protein sequence ID" value="ERF61074.1"/>
    <property type="molecule type" value="Genomic_DNA"/>
</dbReference>
<comment type="caution">
    <text evidence="2">The sequence shown here is derived from an EMBL/GenBank/DDBJ whole genome shotgun (WGS) entry which is preliminary data.</text>
</comment>
<dbReference type="AlphaFoldDB" id="U1GWZ0"/>
<dbReference type="STRING" id="1125725.HMPREF1325_1596"/>
<dbReference type="Proteomes" id="UP000016412">
    <property type="component" value="Unassembled WGS sequence"/>
</dbReference>
<dbReference type="PATRIC" id="fig|1125725.3.peg.880"/>
<dbReference type="Proteomes" id="UP000016646">
    <property type="component" value="Unassembled WGS sequence"/>
</dbReference>
<organism evidence="2 4">
    <name type="scientific">Treponema socranskii subsp. socranskii VPI DR56BR1116 = ATCC 35536</name>
    <dbReference type="NCBI Taxonomy" id="1125725"/>
    <lineage>
        <taxon>Bacteria</taxon>
        <taxon>Pseudomonadati</taxon>
        <taxon>Spirochaetota</taxon>
        <taxon>Spirochaetia</taxon>
        <taxon>Spirochaetales</taxon>
        <taxon>Treponemataceae</taxon>
        <taxon>Treponema</taxon>
    </lineage>
</organism>
<proteinExistence type="predicted"/>
<name>U1GWZ0_TRESO</name>
<evidence type="ECO:0000313" key="5">
    <source>
        <dbReference type="Proteomes" id="UP000016646"/>
    </source>
</evidence>
<evidence type="ECO:0000313" key="2">
    <source>
        <dbReference type="EMBL" id="ERF61074.1"/>
    </source>
</evidence>
<evidence type="ECO:0000256" key="1">
    <source>
        <dbReference type="SAM" id="SignalP"/>
    </source>
</evidence>
<evidence type="ECO:0000313" key="4">
    <source>
        <dbReference type="Proteomes" id="UP000016412"/>
    </source>
</evidence>
<reference evidence="4 5" key="1">
    <citation type="submission" date="2013-08" db="EMBL/GenBank/DDBJ databases">
        <authorList>
            <person name="Durkin A.S."/>
            <person name="Haft D.R."/>
            <person name="McCorrison J."/>
            <person name="Torralba M."/>
            <person name="Gillis M."/>
            <person name="Haft D.H."/>
            <person name="Methe B."/>
            <person name="Sutton G."/>
            <person name="Nelson K.E."/>
        </authorList>
    </citation>
    <scope>NUCLEOTIDE SEQUENCE [LARGE SCALE GENOMIC DNA]</scope>
    <source>
        <strain evidence="3 5">ATCC 35536</strain>
        <strain evidence="2 4">VPI DR56BR1116</strain>
    </source>
</reference>
<feature type="chain" id="PRO_5004612136" evidence="1">
    <location>
        <begin position="25"/>
        <end position="196"/>
    </location>
</feature>
<accession>U1GWZ0</accession>
<protein>
    <submittedName>
        <fullName evidence="2 3">Lipoprotein</fullName>
    </submittedName>
</protein>
<sequence>MKKIKKIVPVIGCIFSLFSILACASVRPAQHLPSSSVKKTTAEKRSDIQKTDVKTAAANEEYLRSVNNVDVTQKTFEDDKAVIMATIDELSSIMASGRYEAWLKYIDDESIRYWSNPKNLQHASKMLPVKGLRMNTLRDYFTYIFVPSRKGRKVDEIRYDSKTDVKAVQVSKDTDIIYYYFNKIGNKWLVHIPPID</sequence>
<evidence type="ECO:0000313" key="3">
    <source>
        <dbReference type="EMBL" id="ERK05008.1"/>
    </source>
</evidence>
<keyword evidence="1" id="KW-0732">Signal</keyword>
<gene>
    <name evidence="3" type="ORF">HMPREF0860_0624</name>
    <name evidence="2" type="ORF">HMPREF1325_1596</name>
</gene>